<name>A0ABV1KTM4_9BACL</name>
<organism evidence="2 3">
    <name type="scientific">Cohnella silvisoli</name>
    <dbReference type="NCBI Taxonomy" id="2873699"/>
    <lineage>
        <taxon>Bacteria</taxon>
        <taxon>Bacillati</taxon>
        <taxon>Bacillota</taxon>
        <taxon>Bacilli</taxon>
        <taxon>Bacillales</taxon>
        <taxon>Paenibacillaceae</taxon>
        <taxon>Cohnella</taxon>
    </lineage>
</organism>
<proteinExistence type="predicted"/>
<gene>
    <name evidence="2" type="ORF">QJS35_13240</name>
</gene>
<dbReference type="InterPro" id="IPR051218">
    <property type="entry name" value="Sec_MonoDiacylglyc_Lipase"/>
</dbReference>
<reference evidence="2 3" key="1">
    <citation type="journal article" date="2023" name="Genome Announc.">
        <title>Pan-Genome Analyses of the Genus Cohnella and Proposal of the Novel Species Cohnella silvisoli sp. nov., Isolated from Forest Soil.</title>
        <authorList>
            <person name="Wang C."/>
            <person name="Mao L."/>
            <person name="Bao G."/>
            <person name="Zhu H."/>
        </authorList>
    </citation>
    <scope>NUCLEOTIDE SEQUENCE [LARGE SCALE GENOMIC DNA]</scope>
    <source>
        <strain evidence="2 3">NL03-T5-1</strain>
    </source>
</reference>
<dbReference type="Pfam" id="PF01764">
    <property type="entry name" value="Lipase_3"/>
    <property type="match status" value="1"/>
</dbReference>
<dbReference type="PANTHER" id="PTHR45856:SF24">
    <property type="entry name" value="FUNGAL LIPASE-LIKE DOMAIN-CONTAINING PROTEIN"/>
    <property type="match status" value="1"/>
</dbReference>
<evidence type="ECO:0000313" key="2">
    <source>
        <dbReference type="EMBL" id="MEQ4483357.1"/>
    </source>
</evidence>
<dbReference type="Gene3D" id="3.40.50.1820">
    <property type="entry name" value="alpha/beta hydrolase"/>
    <property type="match status" value="1"/>
</dbReference>
<dbReference type="SUPFAM" id="SSF53474">
    <property type="entry name" value="alpha/beta-Hydrolases"/>
    <property type="match status" value="1"/>
</dbReference>
<dbReference type="Proteomes" id="UP001493487">
    <property type="component" value="Unassembled WGS sequence"/>
</dbReference>
<feature type="domain" description="Fungal lipase-type" evidence="1">
    <location>
        <begin position="67"/>
        <end position="197"/>
    </location>
</feature>
<dbReference type="RefSeq" id="WP_232185904.1">
    <property type="nucleotide sequence ID" value="NZ_JAIOAP010000006.1"/>
</dbReference>
<dbReference type="InterPro" id="IPR002921">
    <property type="entry name" value="Fungal_lipase-type"/>
</dbReference>
<evidence type="ECO:0000313" key="3">
    <source>
        <dbReference type="Proteomes" id="UP001493487"/>
    </source>
</evidence>
<dbReference type="EC" id="3.1.1.-" evidence="2"/>
<keyword evidence="3" id="KW-1185">Reference proteome</keyword>
<dbReference type="CDD" id="cd00519">
    <property type="entry name" value="Lipase_3"/>
    <property type="match status" value="1"/>
</dbReference>
<keyword evidence="2" id="KW-0378">Hydrolase</keyword>
<dbReference type="InterPro" id="IPR029058">
    <property type="entry name" value="AB_hydrolase_fold"/>
</dbReference>
<dbReference type="PANTHER" id="PTHR45856">
    <property type="entry name" value="ALPHA/BETA-HYDROLASES SUPERFAMILY PROTEIN"/>
    <property type="match status" value="1"/>
</dbReference>
<protein>
    <submittedName>
        <fullName evidence="2">Lipase family protein</fullName>
        <ecNumber evidence="2">3.1.1.-</ecNumber>
    </submittedName>
</protein>
<dbReference type="EMBL" id="JASKHM010000007">
    <property type="protein sequence ID" value="MEQ4483357.1"/>
    <property type="molecule type" value="Genomic_DNA"/>
</dbReference>
<comment type="caution">
    <text evidence="2">The sequence shown here is derived from an EMBL/GenBank/DDBJ whole genome shotgun (WGS) entry which is preliminary data.</text>
</comment>
<dbReference type="GO" id="GO:0016787">
    <property type="term" value="F:hydrolase activity"/>
    <property type="evidence" value="ECO:0007669"/>
    <property type="project" value="UniProtKB-KW"/>
</dbReference>
<accession>A0ABV1KTM4</accession>
<evidence type="ECO:0000259" key="1">
    <source>
        <dbReference type="Pfam" id="PF01764"/>
    </source>
</evidence>
<sequence>MPTKQCDDRTAIFLASVCSQTYAQYSDPDGQFVVPESYEVVSTFRAKSLTGKLEKFGFILQSDNRIIVAFRGTSSTTDWISDAIASQSKYKCVKDAGQSHRGISDIYYSVRDPILAALSKLSADKTLFITGHSLGGALATLCGLDMAENSAFSDPVVYTYGSPRVGDPSFARAFTDKVNQSFRINNHFDVVTHLPPNVYKLPKRETTYHYVHVRDSNGLSFHNGSVSGNHVISSYFVELAKRDSLYTEELRVRNPGFCPQPERYSSQGSEPVIYIP</sequence>